<protein>
    <submittedName>
        <fullName evidence="1">Uncharacterized protein</fullName>
    </submittedName>
</protein>
<proteinExistence type="predicted"/>
<dbReference type="Proteomes" id="UP000037923">
    <property type="component" value="Unassembled WGS sequence"/>
</dbReference>
<dbReference type="VEuPathDB" id="TriTrypDB:LpyrH10_18_1620"/>
<dbReference type="RefSeq" id="XP_015655563.1">
    <property type="nucleotide sequence ID" value="XM_015806086.1"/>
</dbReference>
<accession>A0A0N0VE18</accession>
<dbReference type="AlphaFoldDB" id="A0A0N0VE18"/>
<evidence type="ECO:0000313" key="2">
    <source>
        <dbReference type="Proteomes" id="UP000037923"/>
    </source>
</evidence>
<dbReference type="EMBL" id="LGTL01000018">
    <property type="protein sequence ID" value="KPA77124.1"/>
    <property type="molecule type" value="Genomic_DNA"/>
</dbReference>
<keyword evidence="2" id="KW-1185">Reference proteome</keyword>
<organism evidence="1 2">
    <name type="scientific">Leptomonas pyrrhocoris</name>
    <name type="common">Firebug parasite</name>
    <dbReference type="NCBI Taxonomy" id="157538"/>
    <lineage>
        <taxon>Eukaryota</taxon>
        <taxon>Discoba</taxon>
        <taxon>Euglenozoa</taxon>
        <taxon>Kinetoplastea</taxon>
        <taxon>Metakinetoplastina</taxon>
        <taxon>Trypanosomatida</taxon>
        <taxon>Trypanosomatidae</taxon>
        <taxon>Leishmaniinae</taxon>
        <taxon>Leptomonas</taxon>
    </lineage>
</organism>
<name>A0A0N0VE18_LEPPY</name>
<sequence length="487" mass="53355">MSPADHTIPFRITTYKLNFHSVNSSRERPKERILGDRLTDVWCLQGVNINKQLKSLPAAYEVVPASGLAFVHNKERVRVIYKHSVNLMLPLLAAADERPSVADSFSVSRFHLSKLKAFVGFAAYEMLPQSWPAAATASSLSPPMRAAAQRLLVVNVDFEKYRGWGDAFHCSLLSVLCREIWDGSRCLTKLWGCTHVFLAGSFFFVPGSPPYLLMTSLSGGLVEEVVAQTVVPPFERVRWEENETDAAGKAAVVTCVAAAEAQGGSRCRQLLGVQVRRGAADGPVVTLVDLHFSCLNPATGECDAEDPLTCEADGWWMLFIPRDTSNADQIVAQLEWPCDDDISGKDECAELFVRFRVRSFGVLSPQRQDADGLPVGEPLLRSATANTVRADAAEAFCDRLRHREPSASHITELLSDARRALGEPVATAVYREDGDVVPDCYDYVFVSTFTGAAVQDASLLTMADFEAEMTTPHLPVSCTLAVPCVVR</sequence>
<dbReference type="EMBL" id="LGTL01000018">
    <property type="protein sequence ID" value="KPA77123.1"/>
    <property type="molecule type" value="Genomic_DNA"/>
</dbReference>
<dbReference type="OMA" id="PEMEEGW"/>
<evidence type="ECO:0000313" key="1">
    <source>
        <dbReference type="EMBL" id="KPA77124.1"/>
    </source>
</evidence>
<dbReference type="OrthoDB" id="272406at2759"/>
<gene>
    <name evidence="1" type="ORF">ABB37_07435</name>
</gene>
<dbReference type="GeneID" id="26907721"/>
<reference evidence="1 2" key="1">
    <citation type="submission" date="2015-07" db="EMBL/GenBank/DDBJ databases">
        <title>High-quality genome of monoxenous trypanosomatid Leptomonas pyrrhocoris.</title>
        <authorList>
            <person name="Flegontov P."/>
            <person name="Butenko A."/>
            <person name="Firsov S."/>
            <person name="Vlcek C."/>
            <person name="Logacheva M.D."/>
            <person name="Field M."/>
            <person name="Filatov D."/>
            <person name="Flegontova O."/>
            <person name="Gerasimov E."/>
            <person name="Jackson A.P."/>
            <person name="Kelly S."/>
            <person name="Opperdoes F."/>
            <person name="O'Reilly A."/>
            <person name="Votypka J."/>
            <person name="Yurchenko V."/>
            <person name="Lukes J."/>
        </authorList>
    </citation>
    <scope>NUCLEOTIDE SEQUENCE [LARGE SCALE GENOMIC DNA]</scope>
    <source>
        <strain evidence="1">H10</strain>
    </source>
</reference>
<dbReference type="RefSeq" id="XP_015655562.1">
    <property type="nucleotide sequence ID" value="XM_015806085.1"/>
</dbReference>
<comment type="caution">
    <text evidence="1">The sequence shown here is derived from an EMBL/GenBank/DDBJ whole genome shotgun (WGS) entry which is preliminary data.</text>
</comment>